<name>X0T100_9ZZZZ</name>
<proteinExistence type="predicted"/>
<evidence type="ECO:0000313" key="1">
    <source>
        <dbReference type="EMBL" id="GAF87128.1"/>
    </source>
</evidence>
<protein>
    <submittedName>
        <fullName evidence="1">Uncharacterized protein</fullName>
    </submittedName>
</protein>
<organism evidence="1">
    <name type="scientific">marine sediment metagenome</name>
    <dbReference type="NCBI Taxonomy" id="412755"/>
    <lineage>
        <taxon>unclassified sequences</taxon>
        <taxon>metagenomes</taxon>
        <taxon>ecological metagenomes</taxon>
    </lineage>
</organism>
<feature type="non-terminal residue" evidence="1">
    <location>
        <position position="93"/>
    </location>
</feature>
<comment type="caution">
    <text evidence="1">The sequence shown here is derived from an EMBL/GenBank/DDBJ whole genome shotgun (WGS) entry which is preliminary data.</text>
</comment>
<dbReference type="EMBL" id="BARS01019067">
    <property type="protein sequence ID" value="GAF87128.1"/>
    <property type="molecule type" value="Genomic_DNA"/>
</dbReference>
<reference evidence="1" key="1">
    <citation type="journal article" date="2014" name="Front. Microbiol.">
        <title>High frequency of phylogenetically diverse reductive dehalogenase-homologous genes in deep subseafloor sedimentary metagenomes.</title>
        <authorList>
            <person name="Kawai M."/>
            <person name="Futagami T."/>
            <person name="Toyoda A."/>
            <person name="Takaki Y."/>
            <person name="Nishi S."/>
            <person name="Hori S."/>
            <person name="Arai W."/>
            <person name="Tsubouchi T."/>
            <person name="Morono Y."/>
            <person name="Uchiyama I."/>
            <person name="Ito T."/>
            <person name="Fujiyama A."/>
            <person name="Inagaki F."/>
            <person name="Takami H."/>
        </authorList>
    </citation>
    <scope>NUCLEOTIDE SEQUENCE</scope>
    <source>
        <strain evidence="1">Expedition CK06-06</strain>
    </source>
</reference>
<gene>
    <name evidence="1" type="ORF">S01H1_30938</name>
</gene>
<accession>X0T100</accession>
<dbReference type="AlphaFoldDB" id="X0T100"/>
<sequence>MESEFQHPLYQPWNTKYYDAFWSESVFIDCSFVIEEKKIPIIGLRITYDEQHNGLRRLSFFGLSILYVENPNVPSTQIRGARNALKVEWKTIF</sequence>